<gene>
    <name evidence="3" type="ORF">GGQ80_000611</name>
</gene>
<dbReference type="AlphaFoldDB" id="A0A840FHB5"/>
<sequence>MFARVVQREEGGMSDSSEGNADGSNQPSGADDYRAARGQPPRAYRFTKGTSGNPAGRPKGSKNFATLIKRELDRTVNATVGGRQTKVAKREAIVMRLVDNAMKGDHRSIEAVLKYGDEAASKTTLPPMDTDPAREREIMEEYLRRQGGGSGTHG</sequence>
<dbReference type="Pfam" id="PF18932">
    <property type="entry name" value="DUF5681"/>
    <property type="match status" value="1"/>
</dbReference>
<dbReference type="Proteomes" id="UP000529795">
    <property type="component" value="Unassembled WGS sequence"/>
</dbReference>
<feature type="domain" description="DUF5681" evidence="2">
    <location>
        <begin position="44"/>
        <end position="118"/>
    </location>
</feature>
<comment type="caution">
    <text evidence="3">The sequence shown here is derived from an EMBL/GenBank/DDBJ whole genome shotgun (WGS) entry which is preliminary data.</text>
</comment>
<feature type="region of interest" description="Disordered" evidence="1">
    <location>
        <begin position="1"/>
        <end position="61"/>
    </location>
</feature>
<evidence type="ECO:0000313" key="3">
    <source>
        <dbReference type="EMBL" id="MBB4152735.1"/>
    </source>
</evidence>
<reference evidence="3 4" key="1">
    <citation type="submission" date="2020-08" db="EMBL/GenBank/DDBJ databases">
        <title>Genomic Encyclopedia of Type Strains, Phase IV (KMG-IV): sequencing the most valuable type-strain genomes for metagenomic binning, comparative biology and taxonomic classification.</title>
        <authorList>
            <person name="Goeker M."/>
        </authorList>
    </citation>
    <scope>NUCLEOTIDE SEQUENCE [LARGE SCALE GENOMIC DNA]</scope>
    <source>
        <strain evidence="3 4">YC6723</strain>
    </source>
</reference>
<protein>
    <recommendedName>
        <fullName evidence="2">DUF5681 domain-containing protein</fullName>
    </recommendedName>
</protein>
<organism evidence="3 4">
    <name type="scientific">Sphingomonas jinjuensis</name>
    <dbReference type="NCBI Taxonomy" id="535907"/>
    <lineage>
        <taxon>Bacteria</taxon>
        <taxon>Pseudomonadati</taxon>
        <taxon>Pseudomonadota</taxon>
        <taxon>Alphaproteobacteria</taxon>
        <taxon>Sphingomonadales</taxon>
        <taxon>Sphingomonadaceae</taxon>
        <taxon>Sphingomonas</taxon>
    </lineage>
</organism>
<evidence type="ECO:0000259" key="2">
    <source>
        <dbReference type="Pfam" id="PF18932"/>
    </source>
</evidence>
<dbReference type="RefSeq" id="WP_183982377.1">
    <property type="nucleotide sequence ID" value="NZ_JACIEV010000001.1"/>
</dbReference>
<name>A0A840FHB5_9SPHN</name>
<feature type="compositionally biased region" description="Basic and acidic residues" evidence="1">
    <location>
        <begin position="1"/>
        <end position="11"/>
    </location>
</feature>
<accession>A0A840FHB5</accession>
<dbReference type="EMBL" id="JACIEV010000001">
    <property type="protein sequence ID" value="MBB4152735.1"/>
    <property type="molecule type" value="Genomic_DNA"/>
</dbReference>
<keyword evidence="4" id="KW-1185">Reference proteome</keyword>
<evidence type="ECO:0000256" key="1">
    <source>
        <dbReference type="SAM" id="MobiDB-lite"/>
    </source>
</evidence>
<evidence type="ECO:0000313" key="4">
    <source>
        <dbReference type="Proteomes" id="UP000529795"/>
    </source>
</evidence>
<dbReference type="InterPro" id="IPR043736">
    <property type="entry name" value="DUF5681"/>
</dbReference>
<feature type="compositionally biased region" description="Polar residues" evidence="1">
    <location>
        <begin position="14"/>
        <end position="28"/>
    </location>
</feature>
<proteinExistence type="predicted"/>